<feature type="domain" description="TPM" evidence="2">
    <location>
        <begin position="77"/>
        <end position="200"/>
    </location>
</feature>
<keyword evidence="4" id="KW-1185">Reference proteome</keyword>
<evidence type="ECO:0000313" key="3">
    <source>
        <dbReference type="EMBL" id="KAG2499947.1"/>
    </source>
</evidence>
<dbReference type="InterPro" id="IPR007621">
    <property type="entry name" value="TPM_dom"/>
</dbReference>
<reference evidence="3" key="1">
    <citation type="journal article" date="2020" name="bioRxiv">
        <title>Comparative genomics of Chlamydomonas.</title>
        <authorList>
            <person name="Craig R.J."/>
            <person name="Hasan A.R."/>
            <person name="Ness R.W."/>
            <person name="Keightley P.D."/>
        </authorList>
    </citation>
    <scope>NUCLEOTIDE SEQUENCE</scope>
    <source>
        <strain evidence="3">CCAP 11/70</strain>
    </source>
</reference>
<dbReference type="PANTHER" id="PTHR30373:SF2">
    <property type="entry name" value="UPF0603 PROTEIN YGCG"/>
    <property type="match status" value="1"/>
</dbReference>
<evidence type="ECO:0000313" key="4">
    <source>
        <dbReference type="Proteomes" id="UP000612055"/>
    </source>
</evidence>
<keyword evidence="1" id="KW-0472">Membrane</keyword>
<evidence type="ECO:0000259" key="2">
    <source>
        <dbReference type="Pfam" id="PF04536"/>
    </source>
</evidence>
<organism evidence="3 4">
    <name type="scientific">Edaphochlamys debaryana</name>
    <dbReference type="NCBI Taxonomy" id="47281"/>
    <lineage>
        <taxon>Eukaryota</taxon>
        <taxon>Viridiplantae</taxon>
        <taxon>Chlorophyta</taxon>
        <taxon>core chlorophytes</taxon>
        <taxon>Chlorophyceae</taxon>
        <taxon>CS clade</taxon>
        <taxon>Chlamydomonadales</taxon>
        <taxon>Chlamydomonadales incertae sedis</taxon>
        <taxon>Edaphochlamys</taxon>
    </lineage>
</organism>
<accession>A0A836C5Q6</accession>
<sequence>MQLQAQKSGFRASRSSARPAVCRRAVVCKAQQQSNLGQKLASAGAAAVLSLGALGAPAIASEFDVLGAPAPTSTYYIDDANVLSKDTRGELNKKLKSLEIETGYRVEVVTVRKLEFETDAFAFAEKVLAGWYPSASELDKKGMVLVLTAQKEGAVIGGNAFNEAVGDELIDSIISTNIPIFTEEERYNQTVLTSVERLEAKLQGNVVPAAPTRQEANNARTYRTKEETDKSRNVTSTVVLSLLFIAVVVPMLQYYGYVAKD</sequence>
<dbReference type="PANTHER" id="PTHR30373">
    <property type="entry name" value="UPF0603 PROTEIN YGCG"/>
    <property type="match status" value="1"/>
</dbReference>
<dbReference type="EMBL" id="JAEHOE010000005">
    <property type="protein sequence ID" value="KAG2499947.1"/>
    <property type="molecule type" value="Genomic_DNA"/>
</dbReference>
<keyword evidence="1" id="KW-0812">Transmembrane</keyword>
<proteinExistence type="predicted"/>
<protein>
    <recommendedName>
        <fullName evidence="2">TPM domain-containing protein</fullName>
    </recommendedName>
</protein>
<keyword evidence="1" id="KW-1133">Transmembrane helix</keyword>
<dbReference type="Pfam" id="PF04536">
    <property type="entry name" value="TPM_phosphatase"/>
    <property type="match status" value="1"/>
</dbReference>
<dbReference type="OrthoDB" id="5645at2759"/>
<dbReference type="Proteomes" id="UP000612055">
    <property type="component" value="Unassembled WGS sequence"/>
</dbReference>
<evidence type="ECO:0000256" key="1">
    <source>
        <dbReference type="SAM" id="Phobius"/>
    </source>
</evidence>
<dbReference type="AlphaFoldDB" id="A0A836C5Q6"/>
<name>A0A836C5Q6_9CHLO</name>
<gene>
    <name evidence="3" type="ORF">HYH03_002232</name>
</gene>
<comment type="caution">
    <text evidence="3">The sequence shown here is derived from an EMBL/GenBank/DDBJ whole genome shotgun (WGS) entry which is preliminary data.</text>
</comment>
<dbReference type="Gene3D" id="3.10.310.50">
    <property type="match status" value="1"/>
</dbReference>
<feature type="transmembrane region" description="Helical" evidence="1">
    <location>
        <begin position="233"/>
        <end position="255"/>
    </location>
</feature>